<dbReference type="InterPro" id="IPR022689">
    <property type="entry name" value="Iron_dep_repressor"/>
</dbReference>
<dbReference type="GO" id="GO:0003700">
    <property type="term" value="F:DNA-binding transcription factor activity"/>
    <property type="evidence" value="ECO:0007669"/>
    <property type="project" value="InterPro"/>
</dbReference>
<dbReference type="GO" id="GO:0003677">
    <property type="term" value="F:DNA binding"/>
    <property type="evidence" value="ECO:0007669"/>
    <property type="project" value="UniProtKB-KW"/>
</dbReference>
<evidence type="ECO:0000256" key="6">
    <source>
        <dbReference type="ARBA" id="ARBA00023015"/>
    </source>
</evidence>
<dbReference type="SMART" id="SM00529">
    <property type="entry name" value="HTH_DTXR"/>
    <property type="match status" value="1"/>
</dbReference>
<dbReference type="EMBL" id="MHIH01000020">
    <property type="protein sequence ID" value="OGY47703.1"/>
    <property type="molecule type" value="Genomic_DNA"/>
</dbReference>
<comment type="subunit">
    <text evidence="3">Homodimer.</text>
</comment>
<dbReference type="PANTHER" id="PTHR33238">
    <property type="entry name" value="IRON (METAL) DEPENDENT REPRESSOR, DTXR FAMILY"/>
    <property type="match status" value="1"/>
</dbReference>
<evidence type="ECO:0000256" key="11">
    <source>
        <dbReference type="ARBA" id="ARBA00032593"/>
    </source>
</evidence>
<feature type="domain" description="HTH dtxR-type" evidence="12">
    <location>
        <begin position="1"/>
        <end position="67"/>
    </location>
</feature>
<dbReference type="AlphaFoldDB" id="A0A1G1Y5T3"/>
<protein>
    <recommendedName>
        <fullName evidence="11">Manganese transport regulator</fullName>
    </recommendedName>
</protein>
<keyword evidence="8" id="KW-0010">Activator</keyword>
<dbReference type="Pfam" id="PF02742">
    <property type="entry name" value="Fe_dep_repr_C"/>
    <property type="match status" value="1"/>
</dbReference>
<keyword evidence="7" id="KW-0238">DNA-binding</keyword>
<proteinExistence type="inferred from homology"/>
<sequence>MEQKSQQDYLRAIYTLLERKNNGSLGVKSVDIAQFLGISKAGVSQMIKRLSQKGLIKSDSYSNVFLTTKGLGLAKRITHNYRVIEVFLKNTLGYNSPDKLRQEAHKLEHAFSDALIKRLDIFLHHPKKCPHGDLIHEK</sequence>
<gene>
    <name evidence="13" type="ORF">A3J62_03915</name>
</gene>
<evidence type="ECO:0000256" key="5">
    <source>
        <dbReference type="ARBA" id="ARBA00022491"/>
    </source>
</evidence>
<evidence type="ECO:0000256" key="4">
    <source>
        <dbReference type="ARBA" id="ARBA00022490"/>
    </source>
</evidence>
<evidence type="ECO:0000259" key="12">
    <source>
        <dbReference type="PROSITE" id="PS50944"/>
    </source>
</evidence>
<evidence type="ECO:0000313" key="14">
    <source>
        <dbReference type="Proteomes" id="UP000178747"/>
    </source>
</evidence>
<comment type="subcellular location">
    <subcellularLocation>
        <location evidence="1">Cytoplasm</location>
    </subcellularLocation>
</comment>
<dbReference type="Gene3D" id="1.10.10.10">
    <property type="entry name" value="Winged helix-like DNA-binding domain superfamily/Winged helix DNA-binding domain"/>
    <property type="match status" value="1"/>
</dbReference>
<dbReference type="InterPro" id="IPR001367">
    <property type="entry name" value="Fe_dep_repressor"/>
</dbReference>
<evidence type="ECO:0000256" key="1">
    <source>
        <dbReference type="ARBA" id="ARBA00004496"/>
    </source>
</evidence>
<evidence type="ECO:0000256" key="2">
    <source>
        <dbReference type="ARBA" id="ARBA00007871"/>
    </source>
</evidence>
<keyword evidence="4" id="KW-0963">Cytoplasm</keyword>
<evidence type="ECO:0000256" key="10">
    <source>
        <dbReference type="ARBA" id="ARBA00023211"/>
    </source>
</evidence>
<accession>A0A1G1Y5T3</accession>
<dbReference type="InterPro" id="IPR036388">
    <property type="entry name" value="WH-like_DNA-bd_sf"/>
</dbReference>
<evidence type="ECO:0000256" key="9">
    <source>
        <dbReference type="ARBA" id="ARBA00023163"/>
    </source>
</evidence>
<comment type="caution">
    <text evidence="13">The sequence shown here is derived from an EMBL/GenBank/DDBJ whole genome shotgun (WGS) entry which is preliminary data.</text>
</comment>
<dbReference type="Pfam" id="PF01325">
    <property type="entry name" value="Fe_dep_repress"/>
    <property type="match status" value="1"/>
</dbReference>
<dbReference type="GO" id="GO:0046914">
    <property type="term" value="F:transition metal ion binding"/>
    <property type="evidence" value="ECO:0007669"/>
    <property type="project" value="InterPro"/>
</dbReference>
<evidence type="ECO:0000256" key="3">
    <source>
        <dbReference type="ARBA" id="ARBA00011738"/>
    </source>
</evidence>
<dbReference type="InterPro" id="IPR036421">
    <property type="entry name" value="Fe_dep_repressor_sf"/>
</dbReference>
<keyword evidence="6" id="KW-0805">Transcription regulation</keyword>
<dbReference type="PROSITE" id="PS50944">
    <property type="entry name" value="HTH_DTXR"/>
    <property type="match status" value="1"/>
</dbReference>
<keyword evidence="9" id="KW-0804">Transcription</keyword>
<reference evidence="13 14" key="1">
    <citation type="journal article" date="2016" name="Nat. Commun.">
        <title>Thousands of microbial genomes shed light on interconnected biogeochemical processes in an aquifer system.</title>
        <authorList>
            <person name="Anantharaman K."/>
            <person name="Brown C.T."/>
            <person name="Hug L.A."/>
            <person name="Sharon I."/>
            <person name="Castelle C.J."/>
            <person name="Probst A.J."/>
            <person name="Thomas B.C."/>
            <person name="Singh A."/>
            <person name="Wilkins M.J."/>
            <person name="Karaoz U."/>
            <person name="Brodie E.L."/>
            <person name="Williams K.H."/>
            <person name="Hubbard S.S."/>
            <person name="Banfield J.F."/>
        </authorList>
    </citation>
    <scope>NUCLEOTIDE SEQUENCE [LARGE SCALE GENOMIC DNA]</scope>
</reference>
<dbReference type="GO" id="GO:0046983">
    <property type="term" value="F:protein dimerization activity"/>
    <property type="evidence" value="ECO:0007669"/>
    <property type="project" value="InterPro"/>
</dbReference>
<dbReference type="InterPro" id="IPR022687">
    <property type="entry name" value="HTH_DTXR"/>
</dbReference>
<comment type="similarity">
    <text evidence="2">Belongs to the DtxR/MntR family.</text>
</comment>
<evidence type="ECO:0000256" key="8">
    <source>
        <dbReference type="ARBA" id="ARBA00023159"/>
    </source>
</evidence>
<dbReference type="InterPro" id="IPR036390">
    <property type="entry name" value="WH_DNA-bd_sf"/>
</dbReference>
<keyword evidence="5" id="KW-0678">Repressor</keyword>
<dbReference type="SUPFAM" id="SSF46785">
    <property type="entry name" value="Winged helix' DNA-binding domain"/>
    <property type="match status" value="1"/>
</dbReference>
<name>A0A1G1Y5T3_9BACT</name>
<dbReference type="GO" id="GO:0005737">
    <property type="term" value="C:cytoplasm"/>
    <property type="evidence" value="ECO:0007669"/>
    <property type="project" value="UniProtKB-SubCell"/>
</dbReference>
<dbReference type="SUPFAM" id="SSF47979">
    <property type="entry name" value="Iron-dependent repressor protein, dimerization domain"/>
    <property type="match status" value="1"/>
</dbReference>
<evidence type="ECO:0000256" key="7">
    <source>
        <dbReference type="ARBA" id="ARBA00023125"/>
    </source>
</evidence>
<organism evidence="13 14">
    <name type="scientific">Candidatus Buchananbacteria bacterium RIFCSPHIGHO2_02_FULL_38_8</name>
    <dbReference type="NCBI Taxonomy" id="1797538"/>
    <lineage>
        <taxon>Bacteria</taxon>
        <taxon>Candidatus Buchananiibacteriota</taxon>
    </lineage>
</organism>
<dbReference type="PANTHER" id="PTHR33238:SF11">
    <property type="entry name" value="TRANSCRIPTIONAL REGULATOR MNTR"/>
    <property type="match status" value="1"/>
</dbReference>
<dbReference type="InterPro" id="IPR050536">
    <property type="entry name" value="DtxR_MntR_Metal-Reg"/>
</dbReference>
<evidence type="ECO:0000313" key="13">
    <source>
        <dbReference type="EMBL" id="OGY47703.1"/>
    </source>
</evidence>
<keyword evidence="10" id="KW-0464">Manganese</keyword>
<dbReference type="Proteomes" id="UP000178747">
    <property type="component" value="Unassembled WGS sequence"/>
</dbReference>